<keyword evidence="1" id="KW-1133">Transmembrane helix</keyword>
<evidence type="ECO:0000313" key="2">
    <source>
        <dbReference type="EMBL" id="OGM92717.1"/>
    </source>
</evidence>
<accession>A0A1F8DVR9</accession>
<keyword evidence="1" id="KW-0812">Transmembrane</keyword>
<feature type="transmembrane region" description="Helical" evidence="1">
    <location>
        <begin position="9"/>
        <end position="28"/>
    </location>
</feature>
<keyword evidence="1" id="KW-0472">Membrane</keyword>
<dbReference type="Proteomes" id="UP000176422">
    <property type="component" value="Unassembled WGS sequence"/>
</dbReference>
<evidence type="ECO:0000313" key="3">
    <source>
        <dbReference type="Proteomes" id="UP000176422"/>
    </source>
</evidence>
<gene>
    <name evidence="2" type="ORF">A2372_00785</name>
</gene>
<proteinExistence type="predicted"/>
<protein>
    <submittedName>
        <fullName evidence="2">Uncharacterized protein</fullName>
    </submittedName>
</protein>
<sequence>MRTMTKKNYTIIAIILVAIMAGFIWWSGRRAEQIPETIAPADTTDAIQAELDGIDIGELDAEFADVDEVIKGL</sequence>
<name>A0A1F8DVR9_9BACT</name>
<dbReference type="EMBL" id="MGIT01000003">
    <property type="protein sequence ID" value="OGM92717.1"/>
    <property type="molecule type" value="Genomic_DNA"/>
</dbReference>
<dbReference type="AlphaFoldDB" id="A0A1F8DVR9"/>
<organism evidence="2 3">
    <name type="scientific">Candidatus Wolfebacteria bacterium RIFOXYB1_FULL_54_12</name>
    <dbReference type="NCBI Taxonomy" id="1802559"/>
    <lineage>
        <taxon>Bacteria</taxon>
        <taxon>Candidatus Wolfeibacteriota</taxon>
    </lineage>
</organism>
<evidence type="ECO:0000256" key="1">
    <source>
        <dbReference type="SAM" id="Phobius"/>
    </source>
</evidence>
<comment type="caution">
    <text evidence="2">The sequence shown here is derived from an EMBL/GenBank/DDBJ whole genome shotgun (WGS) entry which is preliminary data.</text>
</comment>
<reference evidence="2 3" key="1">
    <citation type="journal article" date="2016" name="Nat. Commun.">
        <title>Thousands of microbial genomes shed light on interconnected biogeochemical processes in an aquifer system.</title>
        <authorList>
            <person name="Anantharaman K."/>
            <person name="Brown C.T."/>
            <person name="Hug L.A."/>
            <person name="Sharon I."/>
            <person name="Castelle C.J."/>
            <person name="Probst A.J."/>
            <person name="Thomas B.C."/>
            <person name="Singh A."/>
            <person name="Wilkins M.J."/>
            <person name="Karaoz U."/>
            <person name="Brodie E.L."/>
            <person name="Williams K.H."/>
            <person name="Hubbard S.S."/>
            <person name="Banfield J.F."/>
        </authorList>
    </citation>
    <scope>NUCLEOTIDE SEQUENCE [LARGE SCALE GENOMIC DNA]</scope>
</reference>